<evidence type="ECO:0000313" key="6">
    <source>
        <dbReference type="EnsemblProtists" id="EKX39695"/>
    </source>
</evidence>
<dbReference type="InterPro" id="IPR024072">
    <property type="entry name" value="DHFR-like_dom_sf"/>
</dbReference>
<dbReference type="OMA" id="DIVEYWS"/>
<dbReference type="Pfam" id="PF01872">
    <property type="entry name" value="RibD_C"/>
    <property type="match status" value="1"/>
</dbReference>
<proteinExistence type="predicted"/>
<keyword evidence="3" id="KW-0560">Oxidoreductase</keyword>
<evidence type="ECO:0000256" key="3">
    <source>
        <dbReference type="ARBA" id="ARBA00023002"/>
    </source>
</evidence>
<evidence type="ECO:0000259" key="4">
    <source>
        <dbReference type="Pfam" id="PF01872"/>
    </source>
</evidence>
<protein>
    <recommendedName>
        <fullName evidence="4">Bacterial bifunctional deaminase-reductase C-terminal domain-containing protein</fullName>
    </recommendedName>
</protein>
<dbReference type="EMBL" id="JH993037">
    <property type="protein sequence ID" value="EKX39695.1"/>
    <property type="molecule type" value="Genomic_DNA"/>
</dbReference>
<dbReference type="GO" id="GO:0008703">
    <property type="term" value="F:5-amino-6-(5-phosphoribosylamino)uracil reductase activity"/>
    <property type="evidence" value="ECO:0007669"/>
    <property type="project" value="InterPro"/>
</dbReference>
<accession>L1IV36</accession>
<dbReference type="GeneID" id="17296466"/>
<dbReference type="STRING" id="905079.L1IV36"/>
<sequence>MVNEQLPIVTLKIALDENGAVDDLGITSKRFTSEQSLDAVHRLRRCSDAVLVGIGTVVRDDPYVPEESSIAGRERTTVKSRDRSFLEDRSACAIMCKVMRDGYKTVIFHSDSDEVDKRRIQLISELEATNQVSFIPTPTNQHRSLDLTSILGELSNLGVKELMLEGGPATVKRFLQQKLVDRAIVIVAPIKFDQLPVPSLIDHHVLKAAGLALLGEHQDWGKDSVSLWSKAQLQWPSPVISEWP</sequence>
<keyword evidence="7" id="KW-1185">Reference proteome</keyword>
<reference evidence="6" key="3">
    <citation type="submission" date="2015-06" db="UniProtKB">
        <authorList>
            <consortium name="EnsemblProtists"/>
        </authorList>
    </citation>
    <scope>IDENTIFICATION</scope>
</reference>
<reference evidence="7" key="2">
    <citation type="submission" date="2012-11" db="EMBL/GenBank/DDBJ databases">
        <authorList>
            <person name="Kuo A."/>
            <person name="Curtis B.A."/>
            <person name="Tanifuji G."/>
            <person name="Burki F."/>
            <person name="Gruber A."/>
            <person name="Irimia M."/>
            <person name="Maruyama S."/>
            <person name="Arias M.C."/>
            <person name="Ball S.G."/>
            <person name="Gile G.H."/>
            <person name="Hirakawa Y."/>
            <person name="Hopkins J.F."/>
            <person name="Rensing S.A."/>
            <person name="Schmutz J."/>
            <person name="Symeonidi A."/>
            <person name="Elias M."/>
            <person name="Eveleigh R.J."/>
            <person name="Herman E.K."/>
            <person name="Klute M.J."/>
            <person name="Nakayama T."/>
            <person name="Obornik M."/>
            <person name="Reyes-Prieto A."/>
            <person name="Armbrust E.V."/>
            <person name="Aves S.J."/>
            <person name="Beiko R.G."/>
            <person name="Coutinho P."/>
            <person name="Dacks J.B."/>
            <person name="Durnford D.G."/>
            <person name="Fast N.M."/>
            <person name="Green B.R."/>
            <person name="Grisdale C."/>
            <person name="Hempe F."/>
            <person name="Henrissat B."/>
            <person name="Hoppner M.P."/>
            <person name="Ishida K.-I."/>
            <person name="Kim E."/>
            <person name="Koreny L."/>
            <person name="Kroth P.G."/>
            <person name="Liu Y."/>
            <person name="Malik S.-B."/>
            <person name="Maier U.G."/>
            <person name="McRose D."/>
            <person name="Mock T."/>
            <person name="Neilson J.A."/>
            <person name="Onodera N.T."/>
            <person name="Poole A.M."/>
            <person name="Pritham E.J."/>
            <person name="Richards T.A."/>
            <person name="Rocap G."/>
            <person name="Roy S.W."/>
            <person name="Sarai C."/>
            <person name="Schaack S."/>
            <person name="Shirato S."/>
            <person name="Slamovits C.H."/>
            <person name="Spencer D.F."/>
            <person name="Suzuki S."/>
            <person name="Worden A.Z."/>
            <person name="Zauner S."/>
            <person name="Barry K."/>
            <person name="Bell C."/>
            <person name="Bharti A.K."/>
            <person name="Crow J.A."/>
            <person name="Grimwood J."/>
            <person name="Kramer R."/>
            <person name="Lindquist E."/>
            <person name="Lucas S."/>
            <person name="Salamov A."/>
            <person name="McFadden G.I."/>
            <person name="Lane C.E."/>
            <person name="Keeling P.J."/>
            <person name="Gray M.W."/>
            <person name="Grigoriev I.V."/>
            <person name="Archibald J.M."/>
        </authorList>
    </citation>
    <scope>NUCLEOTIDE SEQUENCE</scope>
    <source>
        <strain evidence="7">CCMP2712</strain>
    </source>
</reference>
<dbReference type="PaxDb" id="55529-EKX39695"/>
<reference evidence="5 7" key="1">
    <citation type="journal article" date="2012" name="Nature">
        <title>Algal genomes reveal evolutionary mosaicism and the fate of nucleomorphs.</title>
        <authorList>
            <consortium name="DOE Joint Genome Institute"/>
            <person name="Curtis B.A."/>
            <person name="Tanifuji G."/>
            <person name="Burki F."/>
            <person name="Gruber A."/>
            <person name="Irimia M."/>
            <person name="Maruyama S."/>
            <person name="Arias M.C."/>
            <person name="Ball S.G."/>
            <person name="Gile G.H."/>
            <person name="Hirakawa Y."/>
            <person name="Hopkins J.F."/>
            <person name="Kuo A."/>
            <person name="Rensing S.A."/>
            <person name="Schmutz J."/>
            <person name="Symeonidi A."/>
            <person name="Elias M."/>
            <person name="Eveleigh R.J."/>
            <person name="Herman E.K."/>
            <person name="Klute M.J."/>
            <person name="Nakayama T."/>
            <person name="Obornik M."/>
            <person name="Reyes-Prieto A."/>
            <person name="Armbrust E.V."/>
            <person name="Aves S.J."/>
            <person name="Beiko R.G."/>
            <person name="Coutinho P."/>
            <person name="Dacks J.B."/>
            <person name="Durnford D.G."/>
            <person name="Fast N.M."/>
            <person name="Green B.R."/>
            <person name="Grisdale C.J."/>
            <person name="Hempel F."/>
            <person name="Henrissat B."/>
            <person name="Hoppner M.P."/>
            <person name="Ishida K."/>
            <person name="Kim E."/>
            <person name="Koreny L."/>
            <person name="Kroth P.G."/>
            <person name="Liu Y."/>
            <person name="Malik S.B."/>
            <person name="Maier U.G."/>
            <person name="McRose D."/>
            <person name="Mock T."/>
            <person name="Neilson J.A."/>
            <person name="Onodera N.T."/>
            <person name="Poole A.M."/>
            <person name="Pritham E.J."/>
            <person name="Richards T.A."/>
            <person name="Rocap G."/>
            <person name="Roy S.W."/>
            <person name="Sarai C."/>
            <person name="Schaack S."/>
            <person name="Shirato S."/>
            <person name="Slamovits C.H."/>
            <person name="Spencer D.F."/>
            <person name="Suzuki S."/>
            <person name="Worden A.Z."/>
            <person name="Zauner S."/>
            <person name="Barry K."/>
            <person name="Bell C."/>
            <person name="Bharti A.K."/>
            <person name="Crow J.A."/>
            <person name="Grimwood J."/>
            <person name="Kramer R."/>
            <person name="Lindquist E."/>
            <person name="Lucas S."/>
            <person name="Salamov A."/>
            <person name="McFadden G.I."/>
            <person name="Lane C.E."/>
            <person name="Keeling P.J."/>
            <person name="Gray M.W."/>
            <person name="Grigoriev I.V."/>
            <person name="Archibald J.M."/>
        </authorList>
    </citation>
    <scope>NUCLEOTIDE SEQUENCE</scope>
    <source>
        <strain evidence="5 7">CCMP2712</strain>
    </source>
</reference>
<dbReference type="InterPro" id="IPR050765">
    <property type="entry name" value="Riboflavin_Biosynth_HTPR"/>
</dbReference>
<dbReference type="GO" id="GO:0009231">
    <property type="term" value="P:riboflavin biosynthetic process"/>
    <property type="evidence" value="ECO:0007669"/>
    <property type="project" value="InterPro"/>
</dbReference>
<name>L1IV36_GUITC</name>
<dbReference type="SUPFAM" id="SSF53597">
    <property type="entry name" value="Dihydrofolate reductase-like"/>
    <property type="match status" value="1"/>
</dbReference>
<dbReference type="eggNOG" id="ENOG502S6R1">
    <property type="taxonomic scope" value="Eukaryota"/>
</dbReference>
<dbReference type="RefSeq" id="XP_005826675.1">
    <property type="nucleotide sequence ID" value="XM_005826618.1"/>
</dbReference>
<evidence type="ECO:0000256" key="2">
    <source>
        <dbReference type="ARBA" id="ARBA00022857"/>
    </source>
</evidence>
<evidence type="ECO:0000256" key="1">
    <source>
        <dbReference type="ARBA" id="ARBA00005104"/>
    </source>
</evidence>
<feature type="domain" description="Bacterial bifunctional deaminase-reductase C-terminal" evidence="4">
    <location>
        <begin position="9"/>
        <end position="191"/>
    </location>
</feature>
<evidence type="ECO:0000313" key="7">
    <source>
        <dbReference type="Proteomes" id="UP000011087"/>
    </source>
</evidence>
<dbReference type="KEGG" id="gtt:GUITHDRAFT_114190"/>
<evidence type="ECO:0000313" key="5">
    <source>
        <dbReference type="EMBL" id="EKX39695.1"/>
    </source>
</evidence>
<dbReference type="PANTHER" id="PTHR38011:SF7">
    <property type="entry name" value="2,5-DIAMINO-6-RIBOSYLAMINO-4(3H)-PYRIMIDINONE 5'-PHOSPHATE REDUCTASE"/>
    <property type="match status" value="1"/>
</dbReference>
<gene>
    <name evidence="5" type="ORF">GUITHDRAFT_114190</name>
</gene>
<organism evidence="5">
    <name type="scientific">Guillardia theta (strain CCMP2712)</name>
    <name type="common">Cryptophyte</name>
    <dbReference type="NCBI Taxonomy" id="905079"/>
    <lineage>
        <taxon>Eukaryota</taxon>
        <taxon>Cryptophyceae</taxon>
        <taxon>Pyrenomonadales</taxon>
        <taxon>Geminigeraceae</taxon>
        <taxon>Guillardia</taxon>
    </lineage>
</organism>
<dbReference type="PANTHER" id="PTHR38011">
    <property type="entry name" value="DIHYDROFOLATE REDUCTASE FAMILY PROTEIN (AFU_ORTHOLOGUE AFUA_8G06820)"/>
    <property type="match status" value="1"/>
</dbReference>
<dbReference type="Proteomes" id="UP000011087">
    <property type="component" value="Unassembled WGS sequence"/>
</dbReference>
<dbReference type="AlphaFoldDB" id="L1IV36"/>
<dbReference type="HOGENOM" id="CLU_036590_4_1_1"/>
<dbReference type="InterPro" id="IPR002734">
    <property type="entry name" value="RibDG_C"/>
</dbReference>
<dbReference type="Gene3D" id="3.40.430.10">
    <property type="entry name" value="Dihydrofolate Reductase, subunit A"/>
    <property type="match status" value="1"/>
</dbReference>
<keyword evidence="2" id="KW-0521">NADP</keyword>
<comment type="pathway">
    <text evidence="1">Cofactor biosynthesis; riboflavin biosynthesis.</text>
</comment>
<dbReference type="OrthoDB" id="5432at2759"/>
<dbReference type="EnsemblProtists" id="EKX39695">
    <property type="protein sequence ID" value="EKX39695"/>
    <property type="gene ID" value="GUITHDRAFT_114190"/>
</dbReference>